<dbReference type="Pfam" id="PF26449">
    <property type="entry name" value="DUF8128"/>
    <property type="match status" value="1"/>
</dbReference>
<evidence type="ECO:0000313" key="6">
    <source>
        <dbReference type="Proteomes" id="UP000182753"/>
    </source>
</evidence>
<evidence type="ECO:0000256" key="2">
    <source>
        <dbReference type="SAM" id="Phobius"/>
    </source>
</evidence>
<comment type="caution">
    <text evidence="5">The sequence shown here is derived from an EMBL/GenBank/DDBJ whole genome shotgun (WGS) entry which is preliminary data.</text>
</comment>
<gene>
    <name evidence="5" type="ORF">AUJ40_02510</name>
</gene>
<sequence length="1001" mass="112520">MTFLLYIIYAVLIVGPFYLLYLWWRIAENKRRFAWLANQEYETLLIEVPRNNEKAPLAAEQMFASLHGIYSEAVSYQPSLSFEIVSVDKFVQFYVYVPKQLVDFIEGQIYAQYPTVEINKVEDYAKKTEISGRFTAGCELITTKSEVYPIKLFTDFEVDPLSGITSVMSKISQGEEMWLQIIIRPVGDEWQEKGIYFINQVKSGTQHKGFSWKGLPESFAKTILEFGKNFLKLAINPHHELAPGGGEGEVKLSGPVEEALKSIEYKVMKLGFETKIRLVAIAHDPASVQVKAQSLAAAFKQFNTTNANGFRHTPIVINDQGFVGKYMDRDFETSGFILNISELAAIYHLPHQTVETPHIVWAGSKKAEPPSDLPLVENTDPKELTVLGETNFRNVYRKFGIKLDDRRRHIYMVGKSGVGKSVLMENMAMDDIREGRGVIVVDPHGELADKVLNCIPDERIDDVVVFDPADRAYPIAFNLLDKVEDDFKGMVASGFVGIFKKIFGDSWGPRLEHILRNTVLALLDFPESTMLDIPRMLTEKRFREKVVSFVVDPVIKEFWTTEFAQYDNKFRTEAVSPILNKVGQFLSTATIRNIVGQPHSRINIRDIMDGEKILLLNLSRGKIGEDNSALLGAMMITKIQLSAMSRADVTVDQRPDSYLYVDEFQNFATESFSVILSEARKYNLNLALANQYITQMPEVVRDAVFGNAGTIISFRVGGADADFLVKEFEPVFEANDLVNLDKYHIYIKLLINGITKPAFSARTLPPVAKITGNRDRIIALSREKYSVDRAVVEGMIIEKARELEEELKAEAQGLYAEKSSSAETSTTSKVTGMVSKEEKKNGAPDTASEPTATEAPSAIDAGAKIKTAVTREKELKPRLLKWQNIIADKIYKEQTARGGVKWYVGTEIDPELFAEQGISVDEKGRQMIGLMEKIYNKKIQSSKSKVQNNGEENNSAKNDQSMNNNDNDESNGLTHKSADALDKEDDKEGEILEEGVTVKFK</sequence>
<organism evidence="5 6">
    <name type="scientific">Candidatus Berkelbacteria bacterium CG1_02_42_45</name>
    <dbReference type="NCBI Taxonomy" id="1805036"/>
    <lineage>
        <taxon>Bacteria</taxon>
        <taxon>Candidatus Berkelbacteria</taxon>
    </lineage>
</organism>
<feature type="compositionally biased region" description="Low complexity" evidence="1">
    <location>
        <begin position="816"/>
        <end position="829"/>
    </location>
</feature>
<dbReference type="SUPFAM" id="SSF52540">
    <property type="entry name" value="P-loop containing nucleoside triphosphate hydrolases"/>
    <property type="match status" value="1"/>
</dbReference>
<evidence type="ECO:0000259" key="3">
    <source>
        <dbReference type="Pfam" id="PF10412"/>
    </source>
</evidence>
<evidence type="ECO:0000256" key="1">
    <source>
        <dbReference type="SAM" id="MobiDB-lite"/>
    </source>
</evidence>
<dbReference type="EMBL" id="MNUJ01000051">
    <property type="protein sequence ID" value="OIN89078.1"/>
    <property type="molecule type" value="Genomic_DNA"/>
</dbReference>
<feature type="compositionally biased region" description="Basic and acidic residues" evidence="1">
    <location>
        <begin position="976"/>
        <end position="990"/>
    </location>
</feature>
<proteinExistence type="predicted"/>
<dbReference type="Gene3D" id="3.40.50.300">
    <property type="entry name" value="P-loop containing nucleotide triphosphate hydrolases"/>
    <property type="match status" value="2"/>
</dbReference>
<dbReference type="Pfam" id="PF10412">
    <property type="entry name" value="TrwB_AAD_bind"/>
    <property type="match status" value="1"/>
</dbReference>
<accession>A0A1J4RT54</accession>
<dbReference type="InterPro" id="IPR019476">
    <property type="entry name" value="T4SS_TraD_DNA-bd"/>
</dbReference>
<dbReference type="InterPro" id="IPR027417">
    <property type="entry name" value="P-loop_NTPase"/>
</dbReference>
<evidence type="ECO:0000313" key="5">
    <source>
        <dbReference type="EMBL" id="OIN89078.1"/>
    </source>
</evidence>
<evidence type="ECO:0000259" key="4">
    <source>
        <dbReference type="Pfam" id="PF26449"/>
    </source>
</evidence>
<keyword evidence="2" id="KW-0472">Membrane</keyword>
<dbReference type="PANTHER" id="PTHR30121">
    <property type="entry name" value="UNCHARACTERIZED PROTEIN YJGR-RELATED"/>
    <property type="match status" value="1"/>
</dbReference>
<keyword evidence="2" id="KW-1133">Transmembrane helix</keyword>
<dbReference type="InterPro" id="IPR058441">
    <property type="entry name" value="DUF8128"/>
</dbReference>
<protein>
    <submittedName>
        <fullName evidence="5">Uncharacterized protein</fullName>
    </submittedName>
</protein>
<keyword evidence="2" id="KW-0812">Transmembrane</keyword>
<dbReference type="PANTHER" id="PTHR30121:SF11">
    <property type="entry name" value="AAA+ ATPASE DOMAIN-CONTAINING PROTEIN"/>
    <property type="match status" value="1"/>
</dbReference>
<feature type="compositionally biased region" description="Polar residues" evidence="1">
    <location>
        <begin position="939"/>
        <end position="974"/>
    </location>
</feature>
<name>A0A1J4RT54_9BACT</name>
<dbReference type="AlphaFoldDB" id="A0A1J4RT54"/>
<dbReference type="Proteomes" id="UP000182753">
    <property type="component" value="Unassembled WGS sequence"/>
</dbReference>
<feature type="domain" description="Type IV secretion system coupling protein TraD DNA-binding" evidence="3">
    <location>
        <begin position="404"/>
        <end position="699"/>
    </location>
</feature>
<reference evidence="5 6" key="1">
    <citation type="journal article" date="2016" name="Environ. Microbiol.">
        <title>Genomic resolution of a cold subsurface aquifer community provides metabolic insights for novel microbes adapted to high CO concentrations.</title>
        <authorList>
            <person name="Probst A.J."/>
            <person name="Castelle C.J."/>
            <person name="Singh A."/>
            <person name="Brown C.T."/>
            <person name="Anantharaman K."/>
            <person name="Sharon I."/>
            <person name="Hug L.A."/>
            <person name="Burstein D."/>
            <person name="Emerson J.B."/>
            <person name="Thomas B.C."/>
            <person name="Banfield J.F."/>
        </authorList>
    </citation>
    <scope>NUCLEOTIDE SEQUENCE [LARGE SCALE GENOMIC DNA]</scope>
    <source>
        <strain evidence="5">CG1_02_42_45</strain>
    </source>
</reference>
<feature type="transmembrane region" description="Helical" evidence="2">
    <location>
        <begin position="6"/>
        <end position="24"/>
    </location>
</feature>
<dbReference type="InterPro" id="IPR051162">
    <property type="entry name" value="T4SS_component"/>
</dbReference>
<feature type="region of interest" description="Disordered" evidence="1">
    <location>
        <begin position="814"/>
        <end position="858"/>
    </location>
</feature>
<feature type="region of interest" description="Disordered" evidence="1">
    <location>
        <begin position="939"/>
        <end position="1001"/>
    </location>
</feature>
<feature type="domain" description="DUF8128" evidence="4">
    <location>
        <begin position="42"/>
        <end position="361"/>
    </location>
</feature>